<sequence>MVTNLTTWIFIRIISGNSGSRMSTVGIWLQRMFYRDLGD</sequence>
<protein>
    <submittedName>
        <fullName evidence="1">Uncharacterized protein</fullName>
    </submittedName>
</protein>
<reference evidence="1" key="2">
    <citation type="journal article" date="2015" name="Fish Shellfish Immunol.">
        <title>Early steps in the European eel (Anguilla anguilla)-Vibrio vulnificus interaction in the gills: Role of the RtxA13 toxin.</title>
        <authorList>
            <person name="Callol A."/>
            <person name="Pajuelo D."/>
            <person name="Ebbesson L."/>
            <person name="Teles M."/>
            <person name="MacKenzie S."/>
            <person name="Amaro C."/>
        </authorList>
    </citation>
    <scope>NUCLEOTIDE SEQUENCE</scope>
</reference>
<dbReference type="AlphaFoldDB" id="A0A0E9Q131"/>
<name>A0A0E9Q131_ANGAN</name>
<proteinExistence type="predicted"/>
<reference evidence="1" key="1">
    <citation type="submission" date="2014-11" db="EMBL/GenBank/DDBJ databases">
        <authorList>
            <person name="Amaro Gonzalez C."/>
        </authorList>
    </citation>
    <scope>NUCLEOTIDE SEQUENCE</scope>
</reference>
<dbReference type="EMBL" id="GBXM01097976">
    <property type="protein sequence ID" value="JAH10601.1"/>
    <property type="molecule type" value="Transcribed_RNA"/>
</dbReference>
<evidence type="ECO:0000313" key="1">
    <source>
        <dbReference type="EMBL" id="JAH10601.1"/>
    </source>
</evidence>
<organism evidence="1">
    <name type="scientific">Anguilla anguilla</name>
    <name type="common">European freshwater eel</name>
    <name type="synonym">Muraena anguilla</name>
    <dbReference type="NCBI Taxonomy" id="7936"/>
    <lineage>
        <taxon>Eukaryota</taxon>
        <taxon>Metazoa</taxon>
        <taxon>Chordata</taxon>
        <taxon>Craniata</taxon>
        <taxon>Vertebrata</taxon>
        <taxon>Euteleostomi</taxon>
        <taxon>Actinopterygii</taxon>
        <taxon>Neopterygii</taxon>
        <taxon>Teleostei</taxon>
        <taxon>Anguilliformes</taxon>
        <taxon>Anguillidae</taxon>
        <taxon>Anguilla</taxon>
    </lineage>
</organism>
<accession>A0A0E9Q131</accession>